<dbReference type="GO" id="GO:0015697">
    <property type="term" value="P:quaternary ammonium group transport"/>
    <property type="evidence" value="ECO:0007669"/>
    <property type="project" value="UniProtKB-ARBA"/>
</dbReference>
<reference evidence="6 7" key="1">
    <citation type="submission" date="2020-07" db="EMBL/GenBank/DDBJ databases">
        <title>Taxonomic revisions and descriptions of new bacterial species based on genomic comparisons in the high-G+C-content subgroup of the family Alcaligenaceae.</title>
        <authorList>
            <person name="Szabo A."/>
            <person name="Felfoldi T."/>
        </authorList>
    </citation>
    <scope>NUCLEOTIDE SEQUENCE [LARGE SCALE GENOMIC DNA]</scope>
    <source>
        <strain evidence="6 7">LMG 24012</strain>
    </source>
</reference>
<keyword evidence="4 6" id="KW-0067">ATP-binding</keyword>
<name>A0A853FQQ1_9BURK</name>
<dbReference type="PANTHER" id="PTHR42781">
    <property type="entry name" value="SPERMIDINE/PUTRESCINE IMPORT ATP-BINDING PROTEIN POTA"/>
    <property type="match status" value="1"/>
</dbReference>
<dbReference type="AlphaFoldDB" id="A0A853FQQ1"/>
<protein>
    <submittedName>
        <fullName evidence="6">ABC transporter ATP-binding protein</fullName>
    </submittedName>
</protein>
<organism evidence="6 7">
    <name type="scientific">Parapusillimonas granuli</name>
    <dbReference type="NCBI Taxonomy" id="380911"/>
    <lineage>
        <taxon>Bacteria</taxon>
        <taxon>Pseudomonadati</taxon>
        <taxon>Pseudomonadota</taxon>
        <taxon>Betaproteobacteria</taxon>
        <taxon>Burkholderiales</taxon>
        <taxon>Alcaligenaceae</taxon>
        <taxon>Parapusillimonas</taxon>
    </lineage>
</organism>
<accession>A0A853FQQ1</accession>
<dbReference type="SUPFAM" id="SSF50331">
    <property type="entry name" value="MOP-like"/>
    <property type="match status" value="1"/>
</dbReference>
<dbReference type="PANTHER" id="PTHR42781:SF4">
    <property type="entry name" value="SPERMIDINE_PUTRESCINE IMPORT ATP-BINDING PROTEIN POTA"/>
    <property type="match status" value="1"/>
</dbReference>
<dbReference type="Gene3D" id="3.40.50.300">
    <property type="entry name" value="P-loop containing nucleotide triphosphate hydrolases"/>
    <property type="match status" value="1"/>
</dbReference>
<dbReference type="InterPro" id="IPR050093">
    <property type="entry name" value="ABC_SmlMolc_Importer"/>
</dbReference>
<evidence type="ECO:0000313" key="6">
    <source>
        <dbReference type="EMBL" id="NYT48085.1"/>
    </source>
</evidence>
<evidence type="ECO:0000256" key="4">
    <source>
        <dbReference type="ARBA" id="ARBA00022840"/>
    </source>
</evidence>
<dbReference type="GO" id="GO:0016887">
    <property type="term" value="F:ATP hydrolysis activity"/>
    <property type="evidence" value="ECO:0007669"/>
    <property type="project" value="InterPro"/>
</dbReference>
<dbReference type="GO" id="GO:0005524">
    <property type="term" value="F:ATP binding"/>
    <property type="evidence" value="ECO:0007669"/>
    <property type="project" value="UniProtKB-KW"/>
</dbReference>
<evidence type="ECO:0000256" key="2">
    <source>
        <dbReference type="ARBA" id="ARBA00022475"/>
    </source>
</evidence>
<dbReference type="PROSITE" id="PS50893">
    <property type="entry name" value="ABC_TRANSPORTER_2"/>
    <property type="match status" value="1"/>
</dbReference>
<dbReference type="InterPro" id="IPR003593">
    <property type="entry name" value="AAA+_ATPase"/>
</dbReference>
<keyword evidence="3" id="KW-0547">Nucleotide-binding</keyword>
<dbReference type="GO" id="GO:0022857">
    <property type="term" value="F:transmembrane transporter activity"/>
    <property type="evidence" value="ECO:0007669"/>
    <property type="project" value="InterPro"/>
</dbReference>
<dbReference type="SMART" id="SM00382">
    <property type="entry name" value="AAA"/>
    <property type="match status" value="1"/>
</dbReference>
<feature type="domain" description="ABC transporter" evidence="5">
    <location>
        <begin position="7"/>
        <end position="237"/>
    </location>
</feature>
<dbReference type="InterPro" id="IPR027417">
    <property type="entry name" value="P-loop_NTPase"/>
</dbReference>
<sequence>MNHTYDLELSDVVKDFGGTRVVDRLNISIEKGEFISLLGPSGCGKSTTLMMIAGFEGLSDGQVKVRGNRIDHLLPERRNIGIVFQAYALFPHMSVRQNVEYGLKMRKVPAAERKSRAGKLLDLVHMTAFSDRYPRQLSGGQQQRVALARALVTEPSILLLDEPFSALDRQLREDLQREVRALQRSLGITTIFVTHDQDEALLMSDRIAVMNRGKVEQCAAPQNLYKSPATEFVARFIGRGTFLDGTAVAGGAAGLTIDTPIGQVQGMKGPDAGSKNVRLFFRPEDVTSDPVGEMDRGLAITGPVRAVYFQGASTTAEVLVAGLDAPLLFDASEMVRHRSLSEGDTLSLHVPRTKIHVFARQ</sequence>
<keyword evidence="7" id="KW-1185">Reference proteome</keyword>
<dbReference type="GO" id="GO:0043190">
    <property type="term" value="C:ATP-binding cassette (ABC) transporter complex"/>
    <property type="evidence" value="ECO:0007669"/>
    <property type="project" value="InterPro"/>
</dbReference>
<dbReference type="InterPro" id="IPR008995">
    <property type="entry name" value="Mo/tungstate-bd_C_term_dom"/>
</dbReference>
<dbReference type="FunFam" id="3.40.50.300:FF:000425">
    <property type="entry name" value="Probable ABC transporter, ATP-binding subunit"/>
    <property type="match status" value="1"/>
</dbReference>
<keyword evidence="2" id="KW-1003">Cell membrane</keyword>
<dbReference type="Pfam" id="PF08402">
    <property type="entry name" value="TOBE_2"/>
    <property type="match status" value="1"/>
</dbReference>
<dbReference type="Pfam" id="PF00005">
    <property type="entry name" value="ABC_tran"/>
    <property type="match status" value="1"/>
</dbReference>
<keyword evidence="2" id="KW-0472">Membrane</keyword>
<dbReference type="EMBL" id="JACCEM010000001">
    <property type="protein sequence ID" value="NYT48085.1"/>
    <property type="molecule type" value="Genomic_DNA"/>
</dbReference>
<dbReference type="InterPro" id="IPR003439">
    <property type="entry name" value="ABC_transporter-like_ATP-bd"/>
</dbReference>
<dbReference type="RefSeq" id="WP_180153341.1">
    <property type="nucleotide sequence ID" value="NZ_JACCEM010000001.1"/>
</dbReference>
<proteinExistence type="predicted"/>
<gene>
    <name evidence="6" type="ORF">H0A72_02065</name>
</gene>
<keyword evidence="1" id="KW-0813">Transport</keyword>
<comment type="caution">
    <text evidence="6">The sequence shown here is derived from an EMBL/GenBank/DDBJ whole genome shotgun (WGS) entry which is preliminary data.</text>
</comment>
<dbReference type="PROSITE" id="PS00211">
    <property type="entry name" value="ABC_TRANSPORTER_1"/>
    <property type="match status" value="1"/>
</dbReference>
<evidence type="ECO:0000256" key="1">
    <source>
        <dbReference type="ARBA" id="ARBA00022448"/>
    </source>
</evidence>
<dbReference type="Proteomes" id="UP000559809">
    <property type="component" value="Unassembled WGS sequence"/>
</dbReference>
<evidence type="ECO:0000313" key="7">
    <source>
        <dbReference type="Proteomes" id="UP000559809"/>
    </source>
</evidence>
<dbReference type="Gene3D" id="2.40.50.100">
    <property type="match status" value="1"/>
</dbReference>
<dbReference type="InterPro" id="IPR013611">
    <property type="entry name" value="Transp-assoc_OB_typ2"/>
</dbReference>
<dbReference type="InterPro" id="IPR017871">
    <property type="entry name" value="ABC_transporter-like_CS"/>
</dbReference>
<evidence type="ECO:0000259" key="5">
    <source>
        <dbReference type="PROSITE" id="PS50893"/>
    </source>
</evidence>
<dbReference type="SUPFAM" id="SSF52540">
    <property type="entry name" value="P-loop containing nucleoside triphosphate hydrolases"/>
    <property type="match status" value="1"/>
</dbReference>
<evidence type="ECO:0000256" key="3">
    <source>
        <dbReference type="ARBA" id="ARBA00022741"/>
    </source>
</evidence>